<dbReference type="SUPFAM" id="SSF143120">
    <property type="entry name" value="YefM-like"/>
    <property type="match status" value="1"/>
</dbReference>
<organism evidence="4 5">
    <name type="scientific">Azospirillum brasilense</name>
    <dbReference type="NCBI Taxonomy" id="192"/>
    <lineage>
        <taxon>Bacteria</taxon>
        <taxon>Pseudomonadati</taxon>
        <taxon>Pseudomonadota</taxon>
        <taxon>Alphaproteobacteria</taxon>
        <taxon>Rhodospirillales</taxon>
        <taxon>Azospirillaceae</taxon>
        <taxon>Azospirillum</taxon>
    </lineage>
</organism>
<comment type="function">
    <text evidence="2">Antitoxin component of a type II toxin-antitoxin (TA) system.</text>
</comment>
<dbReference type="Pfam" id="PF02604">
    <property type="entry name" value="PhdYeFM_antitox"/>
    <property type="match status" value="1"/>
</dbReference>
<evidence type="ECO:0000313" key="5">
    <source>
        <dbReference type="Proteomes" id="UP000215367"/>
    </source>
</evidence>
<dbReference type="Gene3D" id="3.40.1620.10">
    <property type="entry name" value="YefM-like domain"/>
    <property type="match status" value="1"/>
</dbReference>
<keyword evidence="4" id="KW-0614">Plasmid</keyword>
<geneLocation type="plasmid" evidence="4">
    <name>unnamed</name>
</geneLocation>
<comment type="caution">
    <text evidence="4">The sequence shown here is derived from an EMBL/GenBank/DDBJ whole genome shotgun (WGS) entry which is preliminary data.</text>
</comment>
<dbReference type="NCBIfam" id="TIGR01552">
    <property type="entry name" value="phd_fam"/>
    <property type="match status" value="1"/>
</dbReference>
<feature type="region of interest" description="Disordered" evidence="3">
    <location>
        <begin position="59"/>
        <end position="93"/>
    </location>
</feature>
<dbReference type="RefSeq" id="WP_094302735.1">
    <property type="nucleotide sequence ID" value="NZ_NOWT01000005.1"/>
</dbReference>
<comment type="similarity">
    <text evidence="1 2">Belongs to the phD/YefM antitoxin family.</text>
</comment>
<dbReference type="Proteomes" id="UP000215367">
    <property type="component" value="Unassembled WGS sequence"/>
</dbReference>
<accession>A0A235HGB9</accession>
<protein>
    <recommendedName>
        <fullName evidence="2">Antitoxin</fullName>
    </recommendedName>
</protein>
<evidence type="ECO:0000256" key="3">
    <source>
        <dbReference type="SAM" id="MobiDB-lite"/>
    </source>
</evidence>
<name>A0A235HGB9_AZOBR</name>
<proteinExistence type="inferred from homology"/>
<feature type="compositionally biased region" description="Basic and acidic residues" evidence="3">
    <location>
        <begin position="84"/>
        <end position="93"/>
    </location>
</feature>
<evidence type="ECO:0000313" key="4">
    <source>
        <dbReference type="EMBL" id="OYD84858.1"/>
    </source>
</evidence>
<evidence type="ECO:0000256" key="2">
    <source>
        <dbReference type="RuleBase" id="RU362080"/>
    </source>
</evidence>
<dbReference type="AlphaFoldDB" id="A0A235HGB9"/>
<evidence type="ECO:0000256" key="1">
    <source>
        <dbReference type="ARBA" id="ARBA00009981"/>
    </source>
</evidence>
<dbReference type="InterPro" id="IPR006442">
    <property type="entry name" value="Antitoxin_Phd/YefM"/>
</dbReference>
<dbReference type="InterPro" id="IPR036165">
    <property type="entry name" value="YefM-like_sf"/>
</dbReference>
<sequence length="93" mass="9899">MGHISLYDAKTHLSGLVERAAAGEEFVIAKNGVPMAKLVPLPKVTEPRKPARALGVTRIAPDFDDPDPQIEALFAGGEPDDGPDDRPDNAANR</sequence>
<reference evidence="4 5" key="1">
    <citation type="submission" date="2017-07" db="EMBL/GenBank/DDBJ databases">
        <title>Whole genome sequence of Azospirillum brasilense 2A1, a potential biofertilizer strain.</title>
        <authorList>
            <person name="Fontana C.A."/>
            <person name="Toffoli L.M."/>
            <person name="Salazar S.M."/>
            <person name="Puglisi E."/>
            <person name="Pedraza R."/>
            <person name="Bassi D."/>
            <person name="Cocconcelli P.S."/>
        </authorList>
    </citation>
    <scope>NUCLEOTIDE SEQUENCE [LARGE SCALE GENOMIC DNA]</scope>
    <source>
        <strain evidence="4 5">2A1</strain>
        <plasmid evidence="4">unnamed</plasmid>
    </source>
</reference>
<gene>
    <name evidence="4" type="ORF">CHT98_08105</name>
</gene>
<dbReference type="EMBL" id="NOWT01000005">
    <property type="protein sequence ID" value="OYD84858.1"/>
    <property type="molecule type" value="Genomic_DNA"/>
</dbReference>